<protein>
    <recommendedName>
        <fullName evidence="3">Amine oxidase</fullName>
    </recommendedName>
</protein>
<organism evidence="1 2">
    <name type="scientific">Polarella glacialis</name>
    <name type="common">Dinoflagellate</name>
    <dbReference type="NCBI Taxonomy" id="89957"/>
    <lineage>
        <taxon>Eukaryota</taxon>
        <taxon>Sar</taxon>
        <taxon>Alveolata</taxon>
        <taxon>Dinophyceae</taxon>
        <taxon>Suessiales</taxon>
        <taxon>Suessiaceae</taxon>
        <taxon>Polarella</taxon>
    </lineage>
</organism>
<evidence type="ECO:0000313" key="1">
    <source>
        <dbReference type="EMBL" id="CAE8684066.1"/>
    </source>
</evidence>
<accession>A0A813JRQ2</accession>
<reference evidence="1" key="1">
    <citation type="submission" date="2021-02" db="EMBL/GenBank/DDBJ databases">
        <authorList>
            <person name="Dougan E. K."/>
            <person name="Rhodes N."/>
            <person name="Thang M."/>
            <person name="Chan C."/>
        </authorList>
    </citation>
    <scope>NUCLEOTIDE SEQUENCE</scope>
</reference>
<name>A0A813JRQ2_POLGL</name>
<gene>
    <name evidence="1" type="ORF">PGLA2088_LOCUS23787</name>
</gene>
<dbReference type="EMBL" id="CAJNNW010026266">
    <property type="protein sequence ID" value="CAE8684066.1"/>
    <property type="molecule type" value="Genomic_DNA"/>
</dbReference>
<dbReference type="PANTHER" id="PTHR16128">
    <property type="entry name" value="FAD/NAD(P)-BINDING OXIDOREDUCTASE FAMILY PROTEIN"/>
    <property type="match status" value="1"/>
</dbReference>
<proteinExistence type="predicted"/>
<comment type="caution">
    <text evidence="1">The sequence shown here is derived from an EMBL/GenBank/DDBJ whole genome shotgun (WGS) entry which is preliminary data.</text>
</comment>
<dbReference type="Gene3D" id="3.50.50.60">
    <property type="entry name" value="FAD/NAD(P)-binding domain"/>
    <property type="match status" value="1"/>
</dbReference>
<dbReference type="AlphaFoldDB" id="A0A813JRQ2"/>
<evidence type="ECO:0000313" key="2">
    <source>
        <dbReference type="Proteomes" id="UP000626109"/>
    </source>
</evidence>
<evidence type="ECO:0008006" key="3">
    <source>
        <dbReference type="Google" id="ProtNLM"/>
    </source>
</evidence>
<dbReference type="InterPro" id="IPR036188">
    <property type="entry name" value="FAD/NAD-bd_sf"/>
</dbReference>
<dbReference type="Gene3D" id="3.90.660.10">
    <property type="match status" value="1"/>
</dbReference>
<sequence length="198" mass="21820">MRRPEVSEVISGFAAQLRTLAAEQQSRYSLTVSFPRPLRGLAFDAASVHGSPEIQFLCREASRGGQGSRDDAESWVVQSTSDFARELDSMQNGTTNQAAELLYEATKALLQKACPTEELPEPLVLRANRWESGFFKQPLDLNRTADGGVSHHNDAVSFEPWRLALCGDYLGNRQSVELAALSGMMAANRVAEWAYRGL</sequence>
<dbReference type="PANTHER" id="PTHR16128:SF5">
    <property type="entry name" value="FAD_NAD(P)-BINDING OXIDOREDUCTASE FAMILY PROTEIN"/>
    <property type="match status" value="1"/>
</dbReference>
<dbReference type="Proteomes" id="UP000626109">
    <property type="component" value="Unassembled WGS sequence"/>
</dbReference>